<sequence length="191" mass="21590">AFGFRPGQLRNLESLRLFNFKFTSLEIRIPSELAFGQPATRRIDGPLFRRLRDLAILSCHELVELTCVGQLPNLQRILVTQCGVTEVLLPDGDGLSRDGSSYFPQLRSMKLLGLPALRSISTRPLLFPSLERLFVHGCPCLKQLPFGPGSAKNLREIRGKQAWWDELEWDNLPDGSSAKSEFHSYFKASEF</sequence>
<dbReference type="InterPro" id="IPR032675">
    <property type="entry name" value="LRR_dom_sf"/>
</dbReference>
<evidence type="ECO:0000313" key="2">
    <source>
        <dbReference type="EMBL" id="JAT42016.1"/>
    </source>
</evidence>
<dbReference type="EMBL" id="GDJX01025920">
    <property type="protein sequence ID" value="JAT42016.1"/>
    <property type="molecule type" value="Transcribed_RNA"/>
</dbReference>
<dbReference type="Pfam" id="PF23247">
    <property type="entry name" value="LRR_RPS2"/>
    <property type="match status" value="1"/>
</dbReference>
<organism evidence="2">
    <name type="scientific">Anthurium amnicola</name>
    <dbReference type="NCBI Taxonomy" id="1678845"/>
    <lineage>
        <taxon>Eukaryota</taxon>
        <taxon>Viridiplantae</taxon>
        <taxon>Streptophyta</taxon>
        <taxon>Embryophyta</taxon>
        <taxon>Tracheophyta</taxon>
        <taxon>Spermatophyta</taxon>
        <taxon>Magnoliopsida</taxon>
        <taxon>Liliopsida</taxon>
        <taxon>Araceae</taxon>
        <taxon>Pothoideae</taxon>
        <taxon>Potheae</taxon>
        <taxon>Anthurium</taxon>
    </lineage>
</organism>
<dbReference type="Gene3D" id="3.80.10.10">
    <property type="entry name" value="Ribonuclease Inhibitor"/>
    <property type="match status" value="1"/>
</dbReference>
<evidence type="ECO:0000259" key="1">
    <source>
        <dbReference type="Pfam" id="PF23247"/>
    </source>
</evidence>
<dbReference type="SUPFAM" id="SSF52058">
    <property type="entry name" value="L domain-like"/>
    <property type="match status" value="1"/>
</dbReference>
<feature type="non-terminal residue" evidence="2">
    <location>
        <position position="1"/>
    </location>
</feature>
<proteinExistence type="predicted"/>
<feature type="domain" description="Disease resistance protein At4g27190-like leucine-rich repeats" evidence="1">
    <location>
        <begin position="47"/>
        <end position="156"/>
    </location>
</feature>
<dbReference type="AlphaFoldDB" id="A0A1D1XI16"/>
<dbReference type="InterPro" id="IPR057135">
    <property type="entry name" value="At4g27190-like_LRR"/>
</dbReference>
<reference evidence="2" key="1">
    <citation type="submission" date="2015-07" db="EMBL/GenBank/DDBJ databases">
        <title>Transcriptome Assembly of Anthurium amnicola.</title>
        <authorList>
            <person name="Suzuki J."/>
        </authorList>
    </citation>
    <scope>NUCLEOTIDE SEQUENCE</scope>
</reference>
<name>A0A1D1XI16_9ARAE</name>
<protein>
    <submittedName>
        <fullName evidence="2">Disease resistance protein RPS2</fullName>
    </submittedName>
</protein>
<accession>A0A1D1XI16</accession>
<gene>
    <name evidence="2" type="primary">RPS2_93</name>
    <name evidence="2" type="ORF">g.128528</name>
</gene>